<keyword evidence="2" id="KW-1133">Transmembrane helix</keyword>
<evidence type="ECO:0000313" key="5">
    <source>
        <dbReference type="Proteomes" id="UP000721954"/>
    </source>
</evidence>
<dbReference type="InterPro" id="IPR012338">
    <property type="entry name" value="Beta-lactam/transpept-like"/>
</dbReference>
<evidence type="ECO:0000256" key="2">
    <source>
        <dbReference type="SAM" id="Phobius"/>
    </source>
</evidence>
<keyword evidence="2" id="KW-0472">Membrane</keyword>
<dbReference type="InterPro" id="IPR001466">
    <property type="entry name" value="Beta-lactam-related"/>
</dbReference>
<sequence length="536" mass="56962">MPTPFSRALFHLRPTPPPPSGPKPLHLRTTAISTTVLLLASLTATPQTASAQPAHADRPAAHATYDKLDNFVRTRMMATDTPGLSYAVVGPDGPLHQRSWGTDGNGRRVTAKTPFLWGSVAKPATATAVMTLAQSGRLRLDDRVIDHLPSFRFGGTKHASQVTVQHLLNQTAGLPETKTSKITDCLDTHCPDPAQRIADLKGIKPLGPPGARYQYASANYLVLTALVEAVTKRPYAQYLRRAVLQPAGMKSAITDAVSARERALPPGHQLLWGIPSAIADGIDNDGAGYGYLGGDLHDLAAFASFQLRAGKTADGKAVLTPESVRLMREEGRLRPSGKGTGYGLGWRIGGLDAPLDKAIWHTGATPGYSAMLFLLPEQNTALVVQQNLHGLLHDPAVMEVGFGATRILAGSEPAEAATALPYHTAVWTTTGSALLLLAATIRSLALLRRQRVYSSRTRLAVMTTAWCTAGALPGVALLALARSMSARQLLNWVPDSFLALCAAAAAGALTVFVRLALALRDIVRGRAERGPDTTAE</sequence>
<feature type="domain" description="Beta-lactamase-related" evidence="3">
    <location>
        <begin position="68"/>
        <end position="390"/>
    </location>
</feature>
<dbReference type="SUPFAM" id="SSF56601">
    <property type="entry name" value="beta-lactamase/transpeptidase-like"/>
    <property type="match status" value="1"/>
</dbReference>
<keyword evidence="2" id="KW-0812">Transmembrane</keyword>
<feature type="transmembrane region" description="Helical" evidence="2">
    <location>
        <begin position="425"/>
        <end position="447"/>
    </location>
</feature>
<comment type="caution">
    <text evidence="4">The sequence shown here is derived from an EMBL/GenBank/DDBJ whole genome shotgun (WGS) entry which is preliminary data.</text>
</comment>
<reference evidence="4 5" key="1">
    <citation type="submission" date="2021-02" db="EMBL/GenBank/DDBJ databases">
        <title>Streptomyces spirodelae sp. nov., isolated from duckweed.</title>
        <authorList>
            <person name="Saimee Y."/>
            <person name="Duangmal K."/>
        </authorList>
    </citation>
    <scope>NUCLEOTIDE SEQUENCE [LARGE SCALE GENOMIC DNA]</scope>
    <source>
        <strain evidence="4 5">DSM 42105</strain>
    </source>
</reference>
<accession>A0ABS3XV54</accession>
<name>A0ABS3XV54_9ACTN</name>
<feature type="transmembrane region" description="Helical" evidence="2">
    <location>
        <begin position="497"/>
        <end position="519"/>
    </location>
</feature>
<dbReference type="PANTHER" id="PTHR46825:SF9">
    <property type="entry name" value="BETA-LACTAMASE-RELATED DOMAIN-CONTAINING PROTEIN"/>
    <property type="match status" value="1"/>
</dbReference>
<evidence type="ECO:0000313" key="4">
    <source>
        <dbReference type="EMBL" id="MBO8199274.1"/>
    </source>
</evidence>
<proteinExistence type="predicted"/>
<evidence type="ECO:0000259" key="3">
    <source>
        <dbReference type="Pfam" id="PF00144"/>
    </source>
</evidence>
<gene>
    <name evidence="4" type="ORF">JW613_13340</name>
</gene>
<dbReference type="Gene3D" id="3.40.710.10">
    <property type="entry name" value="DD-peptidase/beta-lactamase superfamily"/>
    <property type="match status" value="1"/>
</dbReference>
<keyword evidence="5" id="KW-1185">Reference proteome</keyword>
<feature type="region of interest" description="Disordered" evidence="1">
    <location>
        <begin position="1"/>
        <end position="23"/>
    </location>
</feature>
<dbReference type="InterPro" id="IPR050491">
    <property type="entry name" value="AmpC-like"/>
</dbReference>
<evidence type="ECO:0000256" key="1">
    <source>
        <dbReference type="SAM" id="MobiDB-lite"/>
    </source>
</evidence>
<protein>
    <submittedName>
        <fullName evidence="4">Beta-lactamase family protein</fullName>
    </submittedName>
</protein>
<dbReference type="EMBL" id="JAFFZM010000007">
    <property type="protein sequence ID" value="MBO8199274.1"/>
    <property type="molecule type" value="Genomic_DNA"/>
</dbReference>
<feature type="transmembrane region" description="Helical" evidence="2">
    <location>
        <begin position="459"/>
        <end position="481"/>
    </location>
</feature>
<dbReference type="Pfam" id="PF00144">
    <property type="entry name" value="Beta-lactamase"/>
    <property type="match status" value="1"/>
</dbReference>
<organism evidence="4 5">
    <name type="scientific">Streptomyces smyrnaeus</name>
    <dbReference type="NCBI Taxonomy" id="1387713"/>
    <lineage>
        <taxon>Bacteria</taxon>
        <taxon>Bacillati</taxon>
        <taxon>Actinomycetota</taxon>
        <taxon>Actinomycetes</taxon>
        <taxon>Kitasatosporales</taxon>
        <taxon>Streptomycetaceae</taxon>
        <taxon>Streptomyces</taxon>
    </lineage>
</organism>
<dbReference type="Proteomes" id="UP000721954">
    <property type="component" value="Unassembled WGS sequence"/>
</dbReference>
<dbReference type="PANTHER" id="PTHR46825">
    <property type="entry name" value="D-ALANYL-D-ALANINE-CARBOXYPEPTIDASE/ENDOPEPTIDASE AMPH"/>
    <property type="match status" value="1"/>
</dbReference>